<dbReference type="Proteomes" id="UP000321514">
    <property type="component" value="Unassembled WGS sequence"/>
</dbReference>
<feature type="chain" id="PRO_5022900881" description="Lipoprotein" evidence="1">
    <location>
        <begin position="21"/>
        <end position="195"/>
    </location>
</feature>
<organism evidence="2 5">
    <name type="scientific">Myxococcus fulvus</name>
    <dbReference type="NCBI Taxonomy" id="33"/>
    <lineage>
        <taxon>Bacteria</taxon>
        <taxon>Pseudomonadati</taxon>
        <taxon>Myxococcota</taxon>
        <taxon>Myxococcia</taxon>
        <taxon>Myxococcales</taxon>
        <taxon>Cystobacterineae</taxon>
        <taxon>Myxococcaceae</taxon>
        <taxon>Myxococcus</taxon>
    </lineage>
</organism>
<dbReference type="OrthoDB" id="5511268at2"/>
<comment type="caution">
    <text evidence="2">The sequence shown here is derived from an EMBL/GenBank/DDBJ whole genome shotgun (WGS) entry which is preliminary data.</text>
</comment>
<dbReference type="EMBL" id="BJXR01000049">
    <property type="protein sequence ID" value="GEN11760.1"/>
    <property type="molecule type" value="Genomic_DNA"/>
</dbReference>
<dbReference type="Proteomes" id="UP000183760">
    <property type="component" value="Unassembled WGS sequence"/>
</dbReference>
<name>A0A511TC47_MYXFU</name>
<protein>
    <recommendedName>
        <fullName evidence="6">Lipoprotein</fullName>
    </recommendedName>
</protein>
<accession>A0A511TC47</accession>
<reference evidence="2 5" key="2">
    <citation type="submission" date="2019-07" db="EMBL/GenBank/DDBJ databases">
        <title>Whole genome shotgun sequence of Myxococcus fulvus NBRC 100333.</title>
        <authorList>
            <person name="Hosoyama A."/>
            <person name="Uohara A."/>
            <person name="Ohji S."/>
            <person name="Ichikawa N."/>
        </authorList>
    </citation>
    <scope>NUCLEOTIDE SEQUENCE [LARGE SCALE GENOMIC DNA]</scope>
    <source>
        <strain evidence="2 5">NBRC 100333</strain>
    </source>
</reference>
<keyword evidence="1" id="KW-0732">Signal</keyword>
<keyword evidence="4" id="KW-1185">Reference proteome</keyword>
<reference evidence="3 4" key="1">
    <citation type="submission" date="2016-10" db="EMBL/GenBank/DDBJ databases">
        <authorList>
            <person name="Varghese N."/>
            <person name="Submissions S."/>
        </authorList>
    </citation>
    <scope>NUCLEOTIDE SEQUENCE [LARGE SCALE GENOMIC DNA]</scope>
    <source>
        <strain evidence="3 4">DSM 16525</strain>
    </source>
</reference>
<sequence length="195" mass="21604">MTMMRRWLAVCAGLTAVVCASGCASSPQKALLGRTSGLVVYDLPAMQVMKAAEAELSERGYALLPSTDPYFLQTPWKVSGNYDMGSSWSRLYVEGRVRADGRFVVRAYEMAATTFARTQALPFGLRQTTGATIDDKPNATPAELIASEPELQTRSARANIRRNLDLEWAILERLNPDFANKVKEQVDLYVAHEPR</sequence>
<dbReference type="EMBL" id="FOIB01000015">
    <property type="protein sequence ID" value="SEU40429.1"/>
    <property type="molecule type" value="Genomic_DNA"/>
</dbReference>
<evidence type="ECO:0000313" key="3">
    <source>
        <dbReference type="EMBL" id="SEU40429.1"/>
    </source>
</evidence>
<dbReference type="STRING" id="1334629.MFUL124B02_09145"/>
<dbReference type="RefSeq" id="WP_074959051.1">
    <property type="nucleotide sequence ID" value="NZ_BJXR01000049.1"/>
</dbReference>
<evidence type="ECO:0008006" key="6">
    <source>
        <dbReference type="Google" id="ProtNLM"/>
    </source>
</evidence>
<evidence type="ECO:0000313" key="4">
    <source>
        <dbReference type="Proteomes" id="UP000183760"/>
    </source>
</evidence>
<evidence type="ECO:0000313" key="2">
    <source>
        <dbReference type="EMBL" id="GEN11760.1"/>
    </source>
</evidence>
<proteinExistence type="predicted"/>
<evidence type="ECO:0000256" key="1">
    <source>
        <dbReference type="SAM" id="SignalP"/>
    </source>
</evidence>
<dbReference type="AlphaFoldDB" id="A0A511TC47"/>
<gene>
    <name evidence="2" type="ORF">MFU01_67970</name>
    <name evidence="3" type="ORF">SAMN05443572_115121</name>
</gene>
<feature type="signal peptide" evidence="1">
    <location>
        <begin position="1"/>
        <end position="20"/>
    </location>
</feature>
<evidence type="ECO:0000313" key="5">
    <source>
        <dbReference type="Proteomes" id="UP000321514"/>
    </source>
</evidence>